<feature type="region of interest" description="Disordered" evidence="12">
    <location>
        <begin position="1"/>
        <end position="23"/>
    </location>
</feature>
<dbReference type="AlphaFoldDB" id="A0A8H3NH21"/>
<keyword evidence="8" id="KW-0547">Nucleotide-binding</keyword>
<proteinExistence type="inferred from homology"/>
<reference evidence="15 16" key="1">
    <citation type="submission" date="2020-01" db="EMBL/GenBank/DDBJ databases">
        <title>Draft genome sequence of Aspergillus udagawae IFM 46972.</title>
        <authorList>
            <person name="Takahashi H."/>
            <person name="Yaguchi T."/>
        </authorList>
    </citation>
    <scope>NUCLEOTIDE SEQUENCE [LARGE SCALE GENOMIC DNA]</scope>
    <source>
        <strain evidence="15 16">IFM 46972</strain>
    </source>
</reference>
<evidence type="ECO:0000256" key="1">
    <source>
        <dbReference type="ARBA" id="ARBA00004606"/>
    </source>
</evidence>
<dbReference type="InterPro" id="IPR026050">
    <property type="entry name" value="C1GALT1/C1GALT1_chp1"/>
</dbReference>
<feature type="domain" description="Fringe-like glycosyltransferase" evidence="14">
    <location>
        <begin position="215"/>
        <end position="322"/>
    </location>
</feature>
<evidence type="ECO:0000256" key="4">
    <source>
        <dbReference type="ARBA" id="ARBA00012557"/>
    </source>
</evidence>
<evidence type="ECO:0000313" key="16">
    <source>
        <dbReference type="Proteomes" id="UP000465221"/>
    </source>
</evidence>
<evidence type="ECO:0000256" key="8">
    <source>
        <dbReference type="ARBA" id="ARBA00022741"/>
    </source>
</evidence>
<sequence>RSFASPLTRPESPPHDVYNLSSSNPPASAALTRMLIPLRYRRRITLISAVLGLFLIYHFISTRPDLPRPLSTVRSNLQQQLPTQQHQPKLKPDTLSDCPLLPGIEDVLVVMKTGVTEALDKVPVHFETTLRCIPNYVIFSDFEEEIAGVRIHDALSNMDPEVKRTVPDFDLYNRLQKLGRKGLGTQDFADEANSAIGKPNNPGWKLDKWKFLPMVQEALRYKNDAKWYVFMEADTYFAWPTLLEWLSNYDPQKPLYIGTETQIADVIFAHGGSGFIISRPALQLAADEYAGRSVELDMFTDEHWAGDCVLGKVLLDAGVPLTYSWPILQNSNVGELDPFTTGFYRQPWCFPAVAFHHLSPRDIRNLWQFEQRRWKSHKRLLLHSDVFKELTYPELSNVRDGWDNLSGEEHASVDTFHECQSICLNDSTCVQFALRAGSCFTGKTPRLGVENTAVRSGWVMKRIERMVESAPSCPKPDFGL</sequence>
<dbReference type="EMBL" id="BLKC01000017">
    <property type="protein sequence ID" value="GFF31508.1"/>
    <property type="molecule type" value="Genomic_DNA"/>
</dbReference>
<dbReference type="GO" id="GO:0016263">
    <property type="term" value="F:glycoprotein-N-acetylgalactosamine 3-beta-galactosyltransferase activity"/>
    <property type="evidence" value="ECO:0007669"/>
    <property type="project" value="UniProtKB-EC"/>
</dbReference>
<evidence type="ECO:0000256" key="6">
    <source>
        <dbReference type="ARBA" id="ARBA00022679"/>
    </source>
</evidence>
<evidence type="ECO:0000256" key="10">
    <source>
        <dbReference type="ARBA" id="ARBA00022989"/>
    </source>
</evidence>
<evidence type="ECO:0000256" key="11">
    <source>
        <dbReference type="ARBA" id="ARBA00023136"/>
    </source>
</evidence>
<accession>A0A8H3NH21</accession>
<dbReference type="InterPro" id="IPR003378">
    <property type="entry name" value="Fringe-like_glycosylTrfase"/>
</dbReference>
<feature type="non-terminal residue" evidence="15">
    <location>
        <position position="480"/>
    </location>
</feature>
<evidence type="ECO:0000256" key="3">
    <source>
        <dbReference type="ARBA" id="ARBA00006462"/>
    </source>
</evidence>
<gene>
    <name evidence="15" type="ORF">IFM46972_03245</name>
</gene>
<evidence type="ECO:0000256" key="13">
    <source>
        <dbReference type="SAM" id="Phobius"/>
    </source>
</evidence>
<comment type="similarity">
    <text evidence="3">Belongs to the glycosyltransferase 31 family. Beta3-Gal-T subfamily.</text>
</comment>
<evidence type="ECO:0000256" key="5">
    <source>
        <dbReference type="ARBA" id="ARBA00022676"/>
    </source>
</evidence>
<dbReference type="PANTHER" id="PTHR23033">
    <property type="entry name" value="BETA1,3-GALACTOSYLTRANSFERASE"/>
    <property type="match status" value="1"/>
</dbReference>
<evidence type="ECO:0000256" key="2">
    <source>
        <dbReference type="ARBA" id="ARBA00004922"/>
    </source>
</evidence>
<name>A0A8H3NH21_9EURO</name>
<evidence type="ECO:0000256" key="7">
    <source>
        <dbReference type="ARBA" id="ARBA00022692"/>
    </source>
</evidence>
<comment type="caution">
    <text evidence="15">The sequence shown here is derived from an EMBL/GenBank/DDBJ whole genome shotgun (WGS) entry which is preliminary data.</text>
</comment>
<dbReference type="GO" id="GO:0016020">
    <property type="term" value="C:membrane"/>
    <property type="evidence" value="ECO:0007669"/>
    <property type="project" value="UniProtKB-SubCell"/>
</dbReference>
<protein>
    <recommendedName>
        <fullName evidence="4">N-acetylgalactosaminide beta-1,3-galactosyltransferase</fullName>
        <ecNumber evidence="4">2.4.1.122</ecNumber>
    </recommendedName>
</protein>
<dbReference type="Proteomes" id="UP000465221">
    <property type="component" value="Unassembled WGS sequence"/>
</dbReference>
<keyword evidence="9" id="KW-0735">Signal-anchor</keyword>
<dbReference type="GO" id="GO:0000166">
    <property type="term" value="F:nucleotide binding"/>
    <property type="evidence" value="ECO:0007669"/>
    <property type="project" value="UniProtKB-KW"/>
</dbReference>
<feature type="transmembrane region" description="Helical" evidence="13">
    <location>
        <begin position="43"/>
        <end position="60"/>
    </location>
</feature>
<evidence type="ECO:0000313" key="15">
    <source>
        <dbReference type="EMBL" id="GFF31508.1"/>
    </source>
</evidence>
<keyword evidence="7 13" id="KW-0812">Transmembrane</keyword>
<evidence type="ECO:0000256" key="9">
    <source>
        <dbReference type="ARBA" id="ARBA00022968"/>
    </source>
</evidence>
<evidence type="ECO:0000256" key="12">
    <source>
        <dbReference type="SAM" id="MobiDB-lite"/>
    </source>
</evidence>
<comment type="subcellular location">
    <subcellularLocation>
        <location evidence="1">Membrane</location>
        <topology evidence="1">Single-pass type II membrane protein</topology>
    </subcellularLocation>
</comment>
<dbReference type="Gene3D" id="3.90.550.50">
    <property type="match status" value="1"/>
</dbReference>
<evidence type="ECO:0000259" key="14">
    <source>
        <dbReference type="Pfam" id="PF02434"/>
    </source>
</evidence>
<dbReference type="EC" id="2.4.1.122" evidence="4"/>
<organism evidence="15 16">
    <name type="scientific">Aspergillus udagawae</name>
    <dbReference type="NCBI Taxonomy" id="91492"/>
    <lineage>
        <taxon>Eukaryota</taxon>
        <taxon>Fungi</taxon>
        <taxon>Dikarya</taxon>
        <taxon>Ascomycota</taxon>
        <taxon>Pezizomycotina</taxon>
        <taxon>Eurotiomycetes</taxon>
        <taxon>Eurotiomycetidae</taxon>
        <taxon>Eurotiales</taxon>
        <taxon>Aspergillaceae</taxon>
        <taxon>Aspergillus</taxon>
        <taxon>Aspergillus subgen. Fumigati</taxon>
    </lineage>
</organism>
<keyword evidence="10 13" id="KW-1133">Transmembrane helix</keyword>
<comment type="pathway">
    <text evidence="2">Protein modification; protein glycosylation.</text>
</comment>
<keyword evidence="11 13" id="KW-0472">Membrane</keyword>
<dbReference type="PANTHER" id="PTHR23033:SF47">
    <property type="entry name" value="APPLE DOMAIN-CONTAINING PROTEIN-RELATED"/>
    <property type="match status" value="1"/>
</dbReference>
<dbReference type="Pfam" id="PF02434">
    <property type="entry name" value="Fringe"/>
    <property type="match status" value="1"/>
</dbReference>
<keyword evidence="5 15" id="KW-0328">Glycosyltransferase</keyword>
<keyword evidence="6 15" id="KW-0808">Transferase</keyword>